<name>A0A5A5R8Z0_MICAE</name>
<proteinExistence type="predicted"/>
<gene>
    <name evidence="1" type="ORF">MiYa_02894</name>
</gene>
<evidence type="ECO:0000313" key="1">
    <source>
        <dbReference type="EMBL" id="GCA71355.1"/>
    </source>
</evidence>
<dbReference type="EMBL" id="BHVO01000052">
    <property type="protein sequence ID" value="GCA71355.1"/>
    <property type="molecule type" value="Genomic_DNA"/>
</dbReference>
<protein>
    <submittedName>
        <fullName evidence="1">Uncharacterized protein</fullName>
    </submittedName>
</protein>
<dbReference type="Proteomes" id="UP000323569">
    <property type="component" value="Unassembled WGS sequence"/>
</dbReference>
<organism evidence="1 2">
    <name type="scientific">Microcystis aeruginosa NIES-2519</name>
    <dbReference type="NCBI Taxonomy" id="2303981"/>
    <lineage>
        <taxon>Bacteria</taxon>
        <taxon>Bacillati</taxon>
        <taxon>Cyanobacteriota</taxon>
        <taxon>Cyanophyceae</taxon>
        <taxon>Oscillatoriophycideae</taxon>
        <taxon>Chroococcales</taxon>
        <taxon>Microcystaceae</taxon>
        <taxon>Microcystis</taxon>
    </lineage>
</organism>
<reference evidence="1 2" key="1">
    <citation type="submission" date="2018-09" db="EMBL/GenBank/DDBJ databases">
        <title>Evolutionary history of phycoerythrin pigmentation in the water bloom-forming cyanobacterium Microcystis aeruginosa.</title>
        <authorList>
            <person name="Tanabe Y."/>
            <person name="Tanabe Y."/>
            <person name="Yamaguchi H."/>
        </authorList>
    </citation>
    <scope>NUCLEOTIDE SEQUENCE [LARGE SCALE GENOMIC DNA]</scope>
    <source>
        <strain evidence="1 2">NIES-2519</strain>
    </source>
</reference>
<evidence type="ECO:0000313" key="2">
    <source>
        <dbReference type="Proteomes" id="UP000323569"/>
    </source>
</evidence>
<dbReference type="AlphaFoldDB" id="A0A5A5R8Z0"/>
<comment type="caution">
    <text evidence="1">The sequence shown here is derived from an EMBL/GenBank/DDBJ whole genome shotgun (WGS) entry which is preliminary data.</text>
</comment>
<sequence length="78" mass="8619">MSIVFALERTNQLSLLPDKDLVDLCPPIEPYQVTKSQNQKLLLGLGVSPDATSYTAKHENILILNLVIKNGLFIPPFA</sequence>
<accession>A0A5A5R8Z0</accession>